<dbReference type="InterPro" id="IPR012347">
    <property type="entry name" value="Ferritin-like"/>
</dbReference>
<dbReference type="Gene3D" id="1.20.1260.10">
    <property type="match status" value="1"/>
</dbReference>
<protein>
    <submittedName>
        <fullName evidence="1">DUF892 family protein</fullName>
    </submittedName>
</protein>
<reference evidence="1 2" key="1">
    <citation type="submission" date="2019-11" db="EMBL/GenBank/DDBJ databases">
        <authorList>
            <person name="Dong K."/>
        </authorList>
    </citation>
    <scope>NUCLEOTIDE SEQUENCE [LARGE SCALE GENOMIC DNA]</scope>
    <source>
        <strain evidence="1 2">NBRC 112902</strain>
    </source>
</reference>
<comment type="caution">
    <text evidence="1">The sequence shown here is derived from an EMBL/GenBank/DDBJ whole genome shotgun (WGS) entry which is preliminary data.</text>
</comment>
<dbReference type="AlphaFoldDB" id="A0A844HMZ9"/>
<dbReference type="EMBL" id="WMIG01000019">
    <property type="protein sequence ID" value="MTH61683.1"/>
    <property type="molecule type" value="Genomic_DNA"/>
</dbReference>
<accession>A0A844HMZ9</accession>
<evidence type="ECO:0000313" key="2">
    <source>
        <dbReference type="Proteomes" id="UP000449846"/>
    </source>
</evidence>
<dbReference type="InterPro" id="IPR010287">
    <property type="entry name" value="DUF892_YciF-like"/>
</dbReference>
<evidence type="ECO:0000313" key="1">
    <source>
        <dbReference type="EMBL" id="MTH61683.1"/>
    </source>
</evidence>
<name>A0A844HMZ9_9RHOB</name>
<proteinExistence type="predicted"/>
<keyword evidence="2" id="KW-1185">Reference proteome</keyword>
<dbReference type="SUPFAM" id="SSF47240">
    <property type="entry name" value="Ferritin-like"/>
    <property type="match status" value="1"/>
</dbReference>
<gene>
    <name evidence="1" type="ORF">GL300_20940</name>
</gene>
<dbReference type="Pfam" id="PF05974">
    <property type="entry name" value="DUF892"/>
    <property type="match status" value="1"/>
</dbReference>
<dbReference type="InterPro" id="IPR009078">
    <property type="entry name" value="Ferritin-like_SF"/>
</dbReference>
<dbReference type="Proteomes" id="UP000449846">
    <property type="component" value="Unassembled WGS sequence"/>
</dbReference>
<organism evidence="1 2">
    <name type="scientific">Paracoccus litorisediminis</name>
    <dbReference type="NCBI Taxonomy" id="2006130"/>
    <lineage>
        <taxon>Bacteria</taxon>
        <taxon>Pseudomonadati</taxon>
        <taxon>Pseudomonadota</taxon>
        <taxon>Alphaproteobacteria</taxon>
        <taxon>Rhodobacterales</taxon>
        <taxon>Paracoccaceae</taxon>
        <taxon>Paracoccus</taxon>
    </lineage>
</organism>
<sequence>MTRYGSFRAFAEELGLDEVRDHIDAILGQEKAADGKLSALAEGSINDAAAEYDEEAESVLA</sequence>